<evidence type="ECO:0000313" key="2">
    <source>
        <dbReference type="EMBL" id="NID12043.1"/>
    </source>
</evidence>
<evidence type="ECO:0000313" key="3">
    <source>
        <dbReference type="Proteomes" id="UP000606008"/>
    </source>
</evidence>
<organism evidence="2 3">
    <name type="scientific">Fibrivirga algicola</name>
    <dbReference type="NCBI Taxonomy" id="2950420"/>
    <lineage>
        <taxon>Bacteria</taxon>
        <taxon>Pseudomonadati</taxon>
        <taxon>Bacteroidota</taxon>
        <taxon>Cytophagia</taxon>
        <taxon>Cytophagales</taxon>
        <taxon>Spirosomataceae</taxon>
        <taxon>Fibrivirga</taxon>
    </lineage>
</organism>
<dbReference type="EMBL" id="WAEL01000006">
    <property type="protein sequence ID" value="NID12043.1"/>
    <property type="molecule type" value="Genomic_DNA"/>
</dbReference>
<feature type="chain" id="PRO_5047189842" description="DUF3575 domain-containing protein" evidence="1">
    <location>
        <begin position="20"/>
        <end position="228"/>
    </location>
</feature>
<reference evidence="3" key="1">
    <citation type="submission" date="2019-09" db="EMBL/GenBank/DDBJ databases">
        <authorList>
            <person name="Jung D.-H."/>
        </authorList>
    </citation>
    <scope>NUCLEOTIDE SEQUENCE [LARGE SCALE GENOMIC DNA]</scope>
    <source>
        <strain evidence="3">JA-25</strain>
    </source>
</reference>
<reference evidence="3" key="2">
    <citation type="submission" date="2023-07" db="EMBL/GenBank/DDBJ databases">
        <authorList>
            <person name="Jung D.-H."/>
        </authorList>
    </citation>
    <scope>NUCLEOTIDE SEQUENCE [LARGE SCALE GENOMIC DNA]</scope>
    <source>
        <strain evidence="3">JA-25</strain>
    </source>
</reference>
<protein>
    <recommendedName>
        <fullName evidence="4">DUF3575 domain-containing protein</fullName>
    </recommendedName>
</protein>
<dbReference type="Proteomes" id="UP000606008">
    <property type="component" value="Unassembled WGS sequence"/>
</dbReference>
<keyword evidence="1" id="KW-0732">Signal</keyword>
<accession>A0ABX0QMM8</accession>
<evidence type="ECO:0000256" key="1">
    <source>
        <dbReference type="SAM" id="SignalP"/>
    </source>
</evidence>
<comment type="caution">
    <text evidence="2">The sequence shown here is derived from an EMBL/GenBank/DDBJ whole genome shotgun (WGS) entry which is preliminary data.</text>
</comment>
<keyword evidence="3" id="KW-1185">Reference proteome</keyword>
<gene>
    <name evidence="2" type="ORF">F7231_17860</name>
</gene>
<sequence>MRNSLLLFLGLFYALTGQAQDSIPLYSDAIARQRASLRPSIGLDLYQAVWFAYSGNQHDTPATYVHPISMTLYVPSKDLNKPNRALFINAGYVAYGGTLQRNIYQTGHSAHVRVGVEHTNQYLILGYSGLLSGWSGAGSFLFNGPTFGDYQESIGRRAGLAIGAEGHIGALIPLSKRLSLRPVLRGTILAKAGMVNNLRPPHLSGVDWQTERQAGVAASFQVNFVVTL</sequence>
<feature type="signal peptide" evidence="1">
    <location>
        <begin position="1"/>
        <end position="19"/>
    </location>
</feature>
<name>A0ABX0QMM8_9BACT</name>
<proteinExistence type="predicted"/>
<dbReference type="RefSeq" id="WP_166692910.1">
    <property type="nucleotide sequence ID" value="NZ_WAEL01000006.1"/>
</dbReference>
<evidence type="ECO:0008006" key="4">
    <source>
        <dbReference type="Google" id="ProtNLM"/>
    </source>
</evidence>